<feature type="chain" id="PRO_5002430230" description="Outer membrane protein beta-barrel domain-containing protein" evidence="1">
    <location>
        <begin position="27"/>
        <end position="222"/>
    </location>
</feature>
<feature type="domain" description="Outer membrane protein beta-barrel" evidence="2">
    <location>
        <begin position="37"/>
        <end position="194"/>
    </location>
</feature>
<sequence>MKTRTMKMAGMLLITAILAGATGVSAQEQKTVEESSIQPKFGVKVGLNGSNFYHDDLNDNNMKMGLNAGFFAKLPVGRGFSIQPELLYSNKGSRRSYNNLLMGEGEYRLNLHYLELPVMGVINILPNLNIQAGPYVGYLAAARVNDAKSDGSNNEVAELNSDNFNRFDFGVAAGIGVDIQHITLGARYNVGLTELGKSGSVVGESFNGVKNSNISVFVGVGF</sequence>
<proteinExistence type="predicted"/>
<organism evidence="3 4">
    <name type="scientific">Flavihumibacter petaseus NBRC 106054</name>
    <dbReference type="NCBI Taxonomy" id="1220578"/>
    <lineage>
        <taxon>Bacteria</taxon>
        <taxon>Pseudomonadati</taxon>
        <taxon>Bacteroidota</taxon>
        <taxon>Chitinophagia</taxon>
        <taxon>Chitinophagales</taxon>
        <taxon>Chitinophagaceae</taxon>
        <taxon>Flavihumibacter</taxon>
    </lineage>
</organism>
<evidence type="ECO:0000313" key="4">
    <source>
        <dbReference type="Proteomes" id="UP000033121"/>
    </source>
</evidence>
<dbReference type="RefSeq" id="WP_052955576.1">
    <property type="nucleotide sequence ID" value="NZ_BBWV01000001.1"/>
</dbReference>
<dbReference type="EMBL" id="BBWV01000001">
    <property type="protein sequence ID" value="GAO42424.1"/>
    <property type="molecule type" value="Genomic_DNA"/>
</dbReference>
<dbReference type="OrthoDB" id="947434at2"/>
<keyword evidence="1" id="KW-0732">Signal</keyword>
<keyword evidence="4" id="KW-1185">Reference proteome</keyword>
<protein>
    <recommendedName>
        <fullName evidence="2">Outer membrane protein beta-barrel domain-containing protein</fullName>
    </recommendedName>
</protein>
<feature type="signal peptide" evidence="1">
    <location>
        <begin position="1"/>
        <end position="26"/>
    </location>
</feature>
<dbReference type="AlphaFoldDB" id="A0A0E9MXX1"/>
<dbReference type="InterPro" id="IPR025665">
    <property type="entry name" value="Beta-barrel_OMP_2"/>
</dbReference>
<dbReference type="STRING" id="1220578.FPE01S_01_14390"/>
<dbReference type="Proteomes" id="UP000033121">
    <property type="component" value="Unassembled WGS sequence"/>
</dbReference>
<accession>A0A0E9MXX1</accession>
<reference evidence="3 4" key="1">
    <citation type="submission" date="2015-04" db="EMBL/GenBank/DDBJ databases">
        <title>Whole genome shotgun sequence of Flavihumibacter petaseus NBRC 106054.</title>
        <authorList>
            <person name="Miyazawa S."/>
            <person name="Hosoyama A."/>
            <person name="Hashimoto M."/>
            <person name="Noguchi M."/>
            <person name="Tsuchikane K."/>
            <person name="Ohji S."/>
            <person name="Yamazoe A."/>
            <person name="Ichikawa N."/>
            <person name="Kimura A."/>
            <person name="Fujita N."/>
        </authorList>
    </citation>
    <scope>NUCLEOTIDE SEQUENCE [LARGE SCALE GENOMIC DNA]</scope>
    <source>
        <strain evidence="3 4">NBRC 106054</strain>
    </source>
</reference>
<comment type="caution">
    <text evidence="3">The sequence shown here is derived from an EMBL/GenBank/DDBJ whole genome shotgun (WGS) entry which is preliminary data.</text>
</comment>
<evidence type="ECO:0000256" key="1">
    <source>
        <dbReference type="SAM" id="SignalP"/>
    </source>
</evidence>
<evidence type="ECO:0000313" key="3">
    <source>
        <dbReference type="EMBL" id="GAO42424.1"/>
    </source>
</evidence>
<gene>
    <name evidence="3" type="ORF">FPE01S_01_14390</name>
</gene>
<evidence type="ECO:0000259" key="2">
    <source>
        <dbReference type="Pfam" id="PF13568"/>
    </source>
</evidence>
<name>A0A0E9MXX1_9BACT</name>
<dbReference type="Pfam" id="PF13568">
    <property type="entry name" value="OMP_b-brl_2"/>
    <property type="match status" value="1"/>
</dbReference>